<dbReference type="SUPFAM" id="SSF48008">
    <property type="entry name" value="GntR ligand-binding domain-like"/>
    <property type="match status" value="1"/>
</dbReference>
<protein>
    <submittedName>
        <fullName evidence="5">GntR family transcriptional regulator</fullName>
    </submittedName>
</protein>
<dbReference type="SMART" id="SM00345">
    <property type="entry name" value="HTH_GNTR"/>
    <property type="match status" value="1"/>
</dbReference>
<dbReference type="PROSITE" id="PS50949">
    <property type="entry name" value="HTH_GNTR"/>
    <property type="match status" value="1"/>
</dbReference>
<dbReference type="InterPro" id="IPR036390">
    <property type="entry name" value="WH_DNA-bd_sf"/>
</dbReference>
<keyword evidence="6" id="KW-1185">Reference proteome</keyword>
<dbReference type="GO" id="GO:0003677">
    <property type="term" value="F:DNA binding"/>
    <property type="evidence" value="ECO:0007669"/>
    <property type="project" value="UniProtKB-KW"/>
</dbReference>
<reference evidence="5 6" key="1">
    <citation type="submission" date="2018-12" db="EMBL/GenBank/DDBJ databases">
        <title>bacterium Hansschlegelia zhihuaiae S113.</title>
        <authorList>
            <person name="He J."/>
        </authorList>
    </citation>
    <scope>NUCLEOTIDE SEQUENCE [LARGE SCALE GENOMIC DNA]</scope>
    <source>
        <strain evidence="5 6">S 113</strain>
    </source>
</reference>
<dbReference type="InterPro" id="IPR000524">
    <property type="entry name" value="Tscrpt_reg_HTH_GntR"/>
</dbReference>
<dbReference type="Gene3D" id="1.20.120.530">
    <property type="entry name" value="GntR ligand-binding domain-like"/>
    <property type="match status" value="1"/>
</dbReference>
<evidence type="ECO:0000256" key="1">
    <source>
        <dbReference type="ARBA" id="ARBA00023015"/>
    </source>
</evidence>
<dbReference type="SMART" id="SM00895">
    <property type="entry name" value="FCD"/>
    <property type="match status" value="1"/>
</dbReference>
<dbReference type="Proteomes" id="UP000289708">
    <property type="component" value="Unassembled WGS sequence"/>
</dbReference>
<dbReference type="InterPro" id="IPR008920">
    <property type="entry name" value="TF_FadR/GntR_C"/>
</dbReference>
<dbReference type="Gene3D" id="1.10.10.10">
    <property type="entry name" value="Winged helix-like DNA-binding domain superfamily/Winged helix DNA-binding domain"/>
    <property type="match status" value="1"/>
</dbReference>
<keyword evidence="2" id="KW-0238">DNA-binding</keyword>
<evidence type="ECO:0000259" key="4">
    <source>
        <dbReference type="PROSITE" id="PS50949"/>
    </source>
</evidence>
<organism evidence="5 6">
    <name type="scientific">Hansschlegelia zhihuaiae</name>
    <dbReference type="NCBI Taxonomy" id="405005"/>
    <lineage>
        <taxon>Bacteria</taxon>
        <taxon>Pseudomonadati</taxon>
        <taxon>Pseudomonadota</taxon>
        <taxon>Alphaproteobacteria</taxon>
        <taxon>Hyphomicrobiales</taxon>
        <taxon>Methylopilaceae</taxon>
        <taxon>Hansschlegelia</taxon>
    </lineage>
</organism>
<dbReference type="EMBL" id="RYFI01000005">
    <property type="protein sequence ID" value="RXF74139.1"/>
    <property type="molecule type" value="Genomic_DNA"/>
</dbReference>
<dbReference type="RefSeq" id="WP_128776814.1">
    <property type="nucleotide sequence ID" value="NZ_RYFI01000005.1"/>
</dbReference>
<dbReference type="SUPFAM" id="SSF46785">
    <property type="entry name" value="Winged helix' DNA-binding domain"/>
    <property type="match status" value="1"/>
</dbReference>
<dbReference type="Pfam" id="PF00392">
    <property type="entry name" value="GntR"/>
    <property type="match status" value="1"/>
</dbReference>
<dbReference type="AlphaFoldDB" id="A0A4Q0MM40"/>
<gene>
    <name evidence="5" type="ORF">EK403_07140</name>
</gene>
<keyword evidence="3" id="KW-0804">Transcription</keyword>
<accession>A0A4Q0MM40</accession>
<keyword evidence="1" id="KW-0805">Transcription regulation</keyword>
<feature type="domain" description="HTH gntR-type" evidence="4">
    <location>
        <begin position="11"/>
        <end position="78"/>
    </location>
</feature>
<evidence type="ECO:0000256" key="2">
    <source>
        <dbReference type="ARBA" id="ARBA00023125"/>
    </source>
</evidence>
<dbReference type="InterPro" id="IPR011711">
    <property type="entry name" value="GntR_C"/>
</dbReference>
<evidence type="ECO:0000313" key="5">
    <source>
        <dbReference type="EMBL" id="RXF74139.1"/>
    </source>
</evidence>
<sequence length="233" mass="25940">MSEASPSIARDFAFEELVRAIEEDVIFGRVAPGARLVEDNLMARHGASRHFIRQALGQLERSGMVRREKNVGATVASYSADEARQIYEVREMLTRQAALMVPLPAPQALVDRLHDIQSRYVAAEASDLRLLHEINDEFHFALFSACGNPFLVRTLCDYMALTLPMRAKNLADPEGLARSRREHELMIELLRGGDSWPLAQLCVDHLQTSKADYLGRVGSAAPRFPVEVGNGRG</sequence>
<evidence type="ECO:0000313" key="6">
    <source>
        <dbReference type="Proteomes" id="UP000289708"/>
    </source>
</evidence>
<name>A0A4Q0MM40_9HYPH</name>
<comment type="caution">
    <text evidence="5">The sequence shown here is derived from an EMBL/GenBank/DDBJ whole genome shotgun (WGS) entry which is preliminary data.</text>
</comment>
<evidence type="ECO:0000256" key="3">
    <source>
        <dbReference type="ARBA" id="ARBA00023163"/>
    </source>
</evidence>
<dbReference type="Pfam" id="PF07729">
    <property type="entry name" value="FCD"/>
    <property type="match status" value="1"/>
</dbReference>
<dbReference type="GO" id="GO:0003700">
    <property type="term" value="F:DNA-binding transcription factor activity"/>
    <property type="evidence" value="ECO:0007669"/>
    <property type="project" value="InterPro"/>
</dbReference>
<dbReference type="InterPro" id="IPR036388">
    <property type="entry name" value="WH-like_DNA-bd_sf"/>
</dbReference>
<proteinExistence type="predicted"/>
<dbReference type="OrthoDB" id="9816161at2"/>
<dbReference type="PANTHER" id="PTHR43537">
    <property type="entry name" value="TRANSCRIPTIONAL REGULATOR, GNTR FAMILY"/>
    <property type="match status" value="1"/>
</dbReference>
<dbReference type="PANTHER" id="PTHR43537:SF49">
    <property type="entry name" value="TRANSCRIPTIONAL REGULATORY PROTEIN"/>
    <property type="match status" value="1"/>
</dbReference>